<dbReference type="STRING" id="35570.A0A1I8QB72"/>
<reference evidence="2" key="1">
    <citation type="submission" date="2020-05" db="UniProtKB">
        <authorList>
            <consortium name="EnsemblMetazoa"/>
        </authorList>
    </citation>
    <scope>IDENTIFICATION</scope>
    <source>
        <strain evidence="2">USDA</strain>
    </source>
</reference>
<dbReference type="OrthoDB" id="191037at2759"/>
<dbReference type="Gene3D" id="3.90.1200.10">
    <property type="match status" value="1"/>
</dbReference>
<proteinExistence type="predicted"/>
<dbReference type="KEGG" id="scac:106087277"/>
<gene>
    <name evidence="2" type="primary">106087277</name>
</gene>
<dbReference type="InterPro" id="IPR004119">
    <property type="entry name" value="EcKL"/>
</dbReference>
<name>A0A1I8QB72_STOCA</name>
<protein>
    <recommendedName>
        <fullName evidence="1">CHK kinase-like domain-containing protein</fullName>
    </recommendedName>
</protein>
<organism evidence="2 3">
    <name type="scientific">Stomoxys calcitrans</name>
    <name type="common">Stable fly</name>
    <name type="synonym">Conops calcitrans</name>
    <dbReference type="NCBI Taxonomy" id="35570"/>
    <lineage>
        <taxon>Eukaryota</taxon>
        <taxon>Metazoa</taxon>
        <taxon>Ecdysozoa</taxon>
        <taxon>Arthropoda</taxon>
        <taxon>Hexapoda</taxon>
        <taxon>Insecta</taxon>
        <taxon>Pterygota</taxon>
        <taxon>Neoptera</taxon>
        <taxon>Endopterygota</taxon>
        <taxon>Diptera</taxon>
        <taxon>Brachycera</taxon>
        <taxon>Muscomorpha</taxon>
        <taxon>Muscoidea</taxon>
        <taxon>Muscidae</taxon>
        <taxon>Stomoxys</taxon>
    </lineage>
</organism>
<dbReference type="SMART" id="SM00587">
    <property type="entry name" value="CHK"/>
    <property type="match status" value="1"/>
</dbReference>
<dbReference type="Proteomes" id="UP000095300">
    <property type="component" value="Unassembled WGS sequence"/>
</dbReference>
<dbReference type="InterPro" id="IPR011009">
    <property type="entry name" value="Kinase-like_dom_sf"/>
</dbReference>
<evidence type="ECO:0000259" key="1">
    <source>
        <dbReference type="SMART" id="SM00587"/>
    </source>
</evidence>
<dbReference type="PANTHER" id="PTHR11012:SF6">
    <property type="entry name" value="CHK DOMAIN OV1-RELATED"/>
    <property type="match status" value="1"/>
</dbReference>
<evidence type="ECO:0000313" key="3">
    <source>
        <dbReference type="Proteomes" id="UP000095300"/>
    </source>
</evidence>
<feature type="domain" description="CHK kinase-like" evidence="1">
    <location>
        <begin position="139"/>
        <end position="336"/>
    </location>
</feature>
<sequence>MSDSNNNSDNSVKSTIPKWIEAKLFESALKEAEPQFQSIEEFKIEPALAPGENYISLMLKAEFVIKLKDDSVKSVSFMLKVCNDSEVLRKMTKEHNVFDIEAGMYRDVVPELEQILRSAGINARFGARTYSLPTEESYILLENLKEYGFSNTNRLEGLDMPHIQSVLKKLAQWHAASAFRVVTKGKYADAYSKGYLKPESYEMFKEMYNNVAPIILDCISQYSNFDVYYDQISKLMPQMTDELFKAVGIGAKEDDEEFKVLNHGDAWSNNIMFQYDEESGDISETYLVDYQIPLFTSPAQDLWYLIMTSCKYEIKLDKFEEMIAFYHKHLDKYLRILKYPKKIPTLKDLHCMLLKHGVWAFSTAMNVMAIVLCDRTKDANMDNFISETESGLAFKKLMYTNARYRKHMEAILPWLLNRGLLECTQ</sequence>
<keyword evidence="3" id="KW-1185">Reference proteome</keyword>
<dbReference type="PANTHER" id="PTHR11012">
    <property type="entry name" value="PROTEIN KINASE-LIKE DOMAIN-CONTAINING"/>
    <property type="match status" value="1"/>
</dbReference>
<evidence type="ECO:0000313" key="2">
    <source>
        <dbReference type="EnsemblMetazoa" id="SCAU015538-PA"/>
    </source>
</evidence>
<accession>A0A1I8QB72</accession>
<dbReference type="SUPFAM" id="SSF56112">
    <property type="entry name" value="Protein kinase-like (PK-like)"/>
    <property type="match status" value="1"/>
</dbReference>
<dbReference type="InterPro" id="IPR015897">
    <property type="entry name" value="CHK_kinase-like"/>
</dbReference>
<dbReference type="AlphaFoldDB" id="A0A1I8QB72"/>
<dbReference type="EnsemblMetazoa" id="SCAU015538-RA">
    <property type="protein sequence ID" value="SCAU015538-PA"/>
    <property type="gene ID" value="SCAU015538"/>
</dbReference>
<dbReference type="VEuPathDB" id="VectorBase:SCAU015538"/>
<dbReference type="Pfam" id="PF02958">
    <property type="entry name" value="EcKL"/>
    <property type="match status" value="1"/>
</dbReference>